<keyword evidence="2" id="KW-1185">Reference proteome</keyword>
<evidence type="ECO:0000313" key="1">
    <source>
        <dbReference type="EMBL" id="VDI13414.1"/>
    </source>
</evidence>
<dbReference type="EMBL" id="UYJE01002757">
    <property type="protein sequence ID" value="VDI13414.1"/>
    <property type="molecule type" value="Genomic_DNA"/>
</dbReference>
<name>A0A8B6D4W1_MYTGA</name>
<sequence>MDPSRTFCTILVQLGSSIRHIRPHMGGAWERMIGIARRILDSMLINAAGRSLTHDVLNTFMAEVSAIINSRPLVPVSTDPENPLIFTPAMLLTQKTDYIFTSDQLGEFDKRDLCLAEWRRRVQALASVFWSRWRKSTCRYYNHDENGPKIAVISSKETSFFLKDKNLCRTQWPVRKLY</sequence>
<protein>
    <recommendedName>
        <fullName evidence="3">DUF5641 domain-containing protein</fullName>
    </recommendedName>
</protein>
<dbReference type="OrthoDB" id="6145901at2759"/>
<accession>A0A8B6D4W1</accession>
<comment type="caution">
    <text evidence="1">The sequence shown here is derived from an EMBL/GenBank/DDBJ whole genome shotgun (WGS) entry which is preliminary data.</text>
</comment>
<dbReference type="Proteomes" id="UP000596742">
    <property type="component" value="Unassembled WGS sequence"/>
</dbReference>
<proteinExistence type="predicted"/>
<organism evidence="1 2">
    <name type="scientific">Mytilus galloprovincialis</name>
    <name type="common">Mediterranean mussel</name>
    <dbReference type="NCBI Taxonomy" id="29158"/>
    <lineage>
        <taxon>Eukaryota</taxon>
        <taxon>Metazoa</taxon>
        <taxon>Spiralia</taxon>
        <taxon>Lophotrochozoa</taxon>
        <taxon>Mollusca</taxon>
        <taxon>Bivalvia</taxon>
        <taxon>Autobranchia</taxon>
        <taxon>Pteriomorphia</taxon>
        <taxon>Mytilida</taxon>
        <taxon>Mytiloidea</taxon>
        <taxon>Mytilidae</taxon>
        <taxon>Mytilinae</taxon>
        <taxon>Mytilus</taxon>
    </lineage>
</organism>
<dbReference type="PANTHER" id="PTHR47331:SF6">
    <property type="entry name" value="DOUBLECORTIN DOMAIN-CONTAINING PROTEIN"/>
    <property type="match status" value="1"/>
</dbReference>
<dbReference type="AlphaFoldDB" id="A0A8B6D4W1"/>
<evidence type="ECO:0008006" key="3">
    <source>
        <dbReference type="Google" id="ProtNLM"/>
    </source>
</evidence>
<reference evidence="1" key="1">
    <citation type="submission" date="2018-11" db="EMBL/GenBank/DDBJ databases">
        <authorList>
            <person name="Alioto T."/>
            <person name="Alioto T."/>
        </authorList>
    </citation>
    <scope>NUCLEOTIDE SEQUENCE</scope>
</reference>
<evidence type="ECO:0000313" key="2">
    <source>
        <dbReference type="Proteomes" id="UP000596742"/>
    </source>
</evidence>
<dbReference type="PANTHER" id="PTHR47331">
    <property type="entry name" value="PHD-TYPE DOMAIN-CONTAINING PROTEIN"/>
    <property type="match status" value="1"/>
</dbReference>
<gene>
    <name evidence="1" type="ORF">MGAL_10B013601</name>
</gene>